<feature type="transmembrane region" description="Helical" evidence="6">
    <location>
        <begin position="301"/>
        <end position="321"/>
    </location>
</feature>
<dbReference type="PANTHER" id="PTHR34220:SF7">
    <property type="entry name" value="SENSOR HISTIDINE KINASE YPDA"/>
    <property type="match status" value="1"/>
</dbReference>
<keyword evidence="9" id="KW-1185">Reference proteome</keyword>
<dbReference type="InterPro" id="IPR050640">
    <property type="entry name" value="Bact_2-comp_sensor_kinase"/>
</dbReference>
<keyword evidence="6" id="KW-1133">Transmembrane helix</keyword>
<organism evidence="8 9">
    <name type="scientific">Cohnella endophytica</name>
    <dbReference type="NCBI Taxonomy" id="2419778"/>
    <lineage>
        <taxon>Bacteria</taxon>
        <taxon>Bacillati</taxon>
        <taxon>Bacillota</taxon>
        <taxon>Bacilli</taxon>
        <taxon>Bacillales</taxon>
        <taxon>Paenibacillaceae</taxon>
        <taxon>Cohnella</taxon>
    </lineage>
</organism>
<dbReference type="InterPro" id="IPR003660">
    <property type="entry name" value="HAMP_dom"/>
</dbReference>
<evidence type="ECO:0000256" key="2">
    <source>
        <dbReference type="ARBA" id="ARBA00022475"/>
    </source>
</evidence>
<dbReference type="InterPro" id="IPR010559">
    <property type="entry name" value="Sig_transdc_His_kin_internal"/>
</dbReference>
<evidence type="ECO:0000256" key="5">
    <source>
        <dbReference type="ARBA" id="ARBA00023136"/>
    </source>
</evidence>
<dbReference type="RefSeq" id="WP_120979639.1">
    <property type="nucleotide sequence ID" value="NZ_RBZM01000012.1"/>
</dbReference>
<gene>
    <name evidence="8" type="ORF">D7Z26_24350</name>
</gene>
<dbReference type="Pfam" id="PF06580">
    <property type="entry name" value="His_kinase"/>
    <property type="match status" value="1"/>
</dbReference>
<comment type="subcellular location">
    <subcellularLocation>
        <location evidence="1">Cell membrane</location>
        <topology evidence="1">Multi-pass membrane protein</topology>
    </subcellularLocation>
</comment>
<keyword evidence="6" id="KW-0812">Transmembrane</keyword>
<dbReference type="Pfam" id="PF00672">
    <property type="entry name" value="HAMP"/>
    <property type="match status" value="1"/>
</dbReference>
<comment type="caution">
    <text evidence="8">The sequence shown here is derived from an EMBL/GenBank/DDBJ whole genome shotgun (WGS) entry which is preliminary data.</text>
</comment>
<dbReference type="AlphaFoldDB" id="A0A494X859"/>
<dbReference type="PROSITE" id="PS50885">
    <property type="entry name" value="HAMP"/>
    <property type="match status" value="1"/>
</dbReference>
<evidence type="ECO:0000256" key="3">
    <source>
        <dbReference type="ARBA" id="ARBA00022553"/>
    </source>
</evidence>
<dbReference type="Proteomes" id="UP000282076">
    <property type="component" value="Unassembled WGS sequence"/>
</dbReference>
<dbReference type="PANTHER" id="PTHR34220">
    <property type="entry name" value="SENSOR HISTIDINE KINASE YPDA"/>
    <property type="match status" value="1"/>
</dbReference>
<keyword evidence="4" id="KW-0808">Transferase</keyword>
<dbReference type="CDD" id="cd06225">
    <property type="entry name" value="HAMP"/>
    <property type="match status" value="1"/>
</dbReference>
<dbReference type="SUPFAM" id="SSF158472">
    <property type="entry name" value="HAMP domain-like"/>
    <property type="match status" value="1"/>
</dbReference>
<feature type="transmembrane region" description="Helical" evidence="6">
    <location>
        <begin position="14"/>
        <end position="33"/>
    </location>
</feature>
<dbReference type="EMBL" id="RBZM01000012">
    <property type="protein sequence ID" value="RKP46738.1"/>
    <property type="molecule type" value="Genomic_DNA"/>
</dbReference>
<evidence type="ECO:0000256" key="1">
    <source>
        <dbReference type="ARBA" id="ARBA00004651"/>
    </source>
</evidence>
<evidence type="ECO:0000313" key="9">
    <source>
        <dbReference type="Proteomes" id="UP000282076"/>
    </source>
</evidence>
<reference evidence="8 9" key="1">
    <citation type="submission" date="2018-10" db="EMBL/GenBank/DDBJ databases">
        <title>Cohnella sp. M2MS4P-1, whole genome shotgun sequence.</title>
        <authorList>
            <person name="Tuo L."/>
        </authorList>
    </citation>
    <scope>NUCLEOTIDE SEQUENCE [LARGE SCALE GENOMIC DNA]</scope>
    <source>
        <strain evidence="8 9">M2MS4P-1</strain>
    </source>
</reference>
<dbReference type="SUPFAM" id="SSF55874">
    <property type="entry name" value="ATPase domain of HSP90 chaperone/DNA topoisomerase II/histidine kinase"/>
    <property type="match status" value="1"/>
</dbReference>
<evidence type="ECO:0000259" key="7">
    <source>
        <dbReference type="PROSITE" id="PS50885"/>
    </source>
</evidence>
<evidence type="ECO:0000313" key="8">
    <source>
        <dbReference type="EMBL" id="RKP46738.1"/>
    </source>
</evidence>
<dbReference type="Gene3D" id="3.30.565.10">
    <property type="entry name" value="Histidine kinase-like ATPase, C-terminal domain"/>
    <property type="match status" value="1"/>
</dbReference>
<keyword evidence="3" id="KW-0597">Phosphoprotein</keyword>
<keyword evidence="2" id="KW-1003">Cell membrane</keyword>
<accession>A0A494X859</accession>
<feature type="domain" description="HAMP" evidence="7">
    <location>
        <begin position="322"/>
        <end position="375"/>
    </location>
</feature>
<protein>
    <submittedName>
        <fullName evidence="8">Sensor histidine kinase</fullName>
    </submittedName>
</protein>
<dbReference type="OrthoDB" id="2641683at2"/>
<evidence type="ECO:0000256" key="4">
    <source>
        <dbReference type="ARBA" id="ARBA00022679"/>
    </source>
</evidence>
<sequence length="592" mass="67324">MVKWLSRMNLIQKLVVFFVFLIVIPILVAYWIVSVKVAKITEDQMGDTLFQLVKTSHLTLDRDVMSVDGTTEKLMFTPETQLMFDTTELSEYDRLQKYLVLDKLLTNYSKSGVNFSVFIPELADGYPFAPASSVKENGVFFSCDLSPSGWFQTAINARGTGIIRVMNELGNNPHGVKTAAYIRGMSNNTLGDRTIAGVLVMTGLDSLLQKDLESLKIPKDGQIVLLDKSNSVLANTAGLEIGGLFSLPKQIFRSSEGVYIDRDDKESWLYAIHTSENSDTKLLFKIPIRSIIGQHESMRELVNYLMIVYFCILLLASIYFFRHILSPLSRLARLSRSFEPGRPLTNEYKVKRGDEIGLLNNAFIEMTKRLNQTIHDKYDLELKHKEAELTILHSQINPHLLYNTLESIFWRTTIEGNEESAEMIRDLSLLMRIGLSRGKTLIPISEELKHIEAYVRLQQKRNNYEFKIHWDIEERTKSYLIPKVVMQPLVENAILHGIRKMNNEGELWISIKGKDEQVEIRIGDNGYRAADIGKLNAIANGELPEMGFGIQNVNRRIKLHFGEGYGLVFEARPEGGTYAVMIIPANAEETQM</sequence>
<dbReference type="CDD" id="cd18774">
    <property type="entry name" value="PDC2_HK_sensor"/>
    <property type="match status" value="1"/>
</dbReference>
<name>A0A494X859_9BACL</name>
<evidence type="ECO:0000256" key="6">
    <source>
        <dbReference type="SAM" id="Phobius"/>
    </source>
</evidence>
<dbReference type="Gene3D" id="6.10.340.10">
    <property type="match status" value="1"/>
</dbReference>
<dbReference type="InterPro" id="IPR036890">
    <property type="entry name" value="HATPase_C_sf"/>
</dbReference>
<keyword evidence="8" id="KW-0418">Kinase</keyword>
<proteinExistence type="predicted"/>
<keyword evidence="5 6" id="KW-0472">Membrane</keyword>
<dbReference type="GO" id="GO:0000155">
    <property type="term" value="F:phosphorelay sensor kinase activity"/>
    <property type="evidence" value="ECO:0007669"/>
    <property type="project" value="InterPro"/>
</dbReference>
<dbReference type="GO" id="GO:0005886">
    <property type="term" value="C:plasma membrane"/>
    <property type="evidence" value="ECO:0007669"/>
    <property type="project" value="UniProtKB-SubCell"/>
</dbReference>
<dbReference type="SMART" id="SM00304">
    <property type="entry name" value="HAMP"/>
    <property type="match status" value="1"/>
</dbReference>